<dbReference type="InterPro" id="IPR046947">
    <property type="entry name" value="LytR-like"/>
</dbReference>
<dbReference type="Pfam" id="PF04397">
    <property type="entry name" value="LytTR"/>
    <property type="match status" value="1"/>
</dbReference>
<evidence type="ECO:0000259" key="3">
    <source>
        <dbReference type="PROSITE" id="PS50930"/>
    </source>
</evidence>
<dbReference type="RefSeq" id="WP_281753748.1">
    <property type="nucleotide sequence ID" value="NZ_BRVP01000008.1"/>
</dbReference>
<dbReference type="PROSITE" id="PS50110">
    <property type="entry name" value="RESPONSE_REGULATORY"/>
    <property type="match status" value="1"/>
</dbReference>
<dbReference type="InterPro" id="IPR007492">
    <property type="entry name" value="LytTR_DNA-bd_dom"/>
</dbReference>
<reference evidence="4" key="1">
    <citation type="submission" date="2022-07" db="EMBL/GenBank/DDBJ databases">
        <title>Taxonomy of Novel Oxalotrophic and Methylotrophic Bacteria.</title>
        <authorList>
            <person name="Sahin N."/>
            <person name="Tani A."/>
        </authorList>
    </citation>
    <scope>NUCLEOTIDE SEQUENCE</scope>
    <source>
        <strain evidence="4">AM327</strain>
    </source>
</reference>
<keyword evidence="4" id="KW-0238">DNA-binding</keyword>
<keyword evidence="5" id="KW-1185">Reference proteome</keyword>
<gene>
    <name evidence="4" type="ORF">NBRC110019_14950</name>
</gene>
<dbReference type="GO" id="GO:0003677">
    <property type="term" value="F:DNA binding"/>
    <property type="evidence" value="ECO:0007669"/>
    <property type="project" value="UniProtKB-KW"/>
</dbReference>
<dbReference type="SUPFAM" id="SSF52172">
    <property type="entry name" value="CheY-like"/>
    <property type="match status" value="1"/>
</dbReference>
<dbReference type="PROSITE" id="PS50930">
    <property type="entry name" value="HTH_LYTTR"/>
    <property type="match status" value="1"/>
</dbReference>
<dbReference type="SMART" id="SM00850">
    <property type="entry name" value="LytTR"/>
    <property type="match status" value="1"/>
</dbReference>
<feature type="modified residue" description="4-aspartylphosphate" evidence="1">
    <location>
        <position position="55"/>
    </location>
</feature>
<proteinExistence type="predicted"/>
<dbReference type="PANTHER" id="PTHR37299:SF1">
    <property type="entry name" value="STAGE 0 SPORULATION PROTEIN A HOMOLOG"/>
    <property type="match status" value="1"/>
</dbReference>
<keyword evidence="1" id="KW-0597">Phosphoprotein</keyword>
<organism evidence="4 5">
    <name type="scientific">Neptunitalea chrysea</name>
    <dbReference type="NCBI Taxonomy" id="1647581"/>
    <lineage>
        <taxon>Bacteria</taxon>
        <taxon>Pseudomonadati</taxon>
        <taxon>Bacteroidota</taxon>
        <taxon>Flavobacteriia</taxon>
        <taxon>Flavobacteriales</taxon>
        <taxon>Flavobacteriaceae</taxon>
        <taxon>Neptunitalea</taxon>
    </lineage>
</organism>
<protein>
    <submittedName>
        <fullName evidence="4">DNA-binding response regulator</fullName>
    </submittedName>
</protein>
<dbReference type="AlphaFoldDB" id="A0A9W6B6F2"/>
<name>A0A9W6B6F2_9FLAO</name>
<dbReference type="PANTHER" id="PTHR37299">
    <property type="entry name" value="TRANSCRIPTIONAL REGULATOR-RELATED"/>
    <property type="match status" value="1"/>
</dbReference>
<evidence type="ECO:0000313" key="4">
    <source>
        <dbReference type="EMBL" id="GLB52455.1"/>
    </source>
</evidence>
<dbReference type="GO" id="GO:0000156">
    <property type="term" value="F:phosphorelay response regulator activity"/>
    <property type="evidence" value="ECO:0007669"/>
    <property type="project" value="InterPro"/>
</dbReference>
<dbReference type="Pfam" id="PF00072">
    <property type="entry name" value="Response_reg"/>
    <property type="match status" value="1"/>
</dbReference>
<dbReference type="InterPro" id="IPR001789">
    <property type="entry name" value="Sig_transdc_resp-reg_receiver"/>
</dbReference>
<evidence type="ECO:0000259" key="2">
    <source>
        <dbReference type="PROSITE" id="PS50110"/>
    </source>
</evidence>
<dbReference type="InterPro" id="IPR011006">
    <property type="entry name" value="CheY-like_superfamily"/>
</dbReference>
<evidence type="ECO:0000313" key="5">
    <source>
        <dbReference type="Proteomes" id="UP001143545"/>
    </source>
</evidence>
<feature type="domain" description="Response regulatory" evidence="2">
    <location>
        <begin position="4"/>
        <end position="115"/>
    </location>
</feature>
<comment type="caution">
    <text evidence="4">The sequence shown here is derived from an EMBL/GenBank/DDBJ whole genome shotgun (WGS) entry which is preliminary data.</text>
</comment>
<evidence type="ECO:0000256" key="1">
    <source>
        <dbReference type="PROSITE-ProRule" id="PRU00169"/>
    </source>
</evidence>
<dbReference type="Proteomes" id="UP001143545">
    <property type="component" value="Unassembled WGS sequence"/>
</dbReference>
<dbReference type="SMART" id="SM00448">
    <property type="entry name" value="REC"/>
    <property type="match status" value="1"/>
</dbReference>
<dbReference type="EMBL" id="BRVP01000008">
    <property type="protein sequence ID" value="GLB52455.1"/>
    <property type="molecule type" value="Genomic_DNA"/>
</dbReference>
<accession>A0A9W6B6F2</accession>
<dbReference type="Gene3D" id="3.40.50.2300">
    <property type="match status" value="1"/>
</dbReference>
<feature type="domain" description="HTH LytTR-type" evidence="3">
    <location>
        <begin position="131"/>
        <end position="230"/>
    </location>
</feature>
<dbReference type="Gene3D" id="2.40.50.1020">
    <property type="entry name" value="LytTr DNA-binding domain"/>
    <property type="match status" value="1"/>
</dbReference>
<sequence length="230" mass="26564">MKIKAIALDDEPLALDIIKAYLKDVQEVTLKETFTNQYDAINYLQNNSIDLLFLDIEMPGFNGIELYKSLKSNTKVIFTTAYSEYAIEGFNVNAIDYLLKPIAKDRFMVALQKATQTIHSNSKEKATITYLNVKVDYKIKQISLNEILFIESLDDYVRIHLKDNTNIVTRTTLKSMLEKLPETQFMRVHRSYIVAIDKLSSYYKQTIKIGDFTIPVSETYKKALTDIFNI</sequence>